<protein>
    <submittedName>
        <fullName evidence="2">Uncharacterized protein</fullName>
    </submittedName>
</protein>
<name>A0A540VTV1_9GAMM</name>
<comment type="caution">
    <text evidence="2">The sequence shown here is derived from an EMBL/GenBank/DDBJ whole genome shotgun (WGS) entry which is preliminary data.</text>
</comment>
<evidence type="ECO:0000313" key="2">
    <source>
        <dbReference type="EMBL" id="TQF00179.1"/>
    </source>
</evidence>
<reference evidence="2 3" key="1">
    <citation type="submission" date="2019-06" db="EMBL/GenBank/DDBJ databases">
        <title>Metagenome assembled Genome of Spiribacter salinus SL48-SHIP from the microbial mat of Salt Lake 48 (Novosibirsk region, Russia).</title>
        <authorList>
            <person name="Shipova A."/>
            <person name="Rozanov A.S."/>
            <person name="Bryanskaya A.V."/>
            <person name="Peltek S.E."/>
        </authorList>
    </citation>
    <scope>NUCLEOTIDE SEQUENCE [LARGE SCALE GENOMIC DNA]</scope>
    <source>
        <strain evidence="2">SL48-SHIP-2</strain>
    </source>
</reference>
<proteinExistence type="predicted"/>
<dbReference type="EMBL" id="VIFK01000021">
    <property type="protein sequence ID" value="TQF00179.1"/>
    <property type="molecule type" value="Genomic_DNA"/>
</dbReference>
<dbReference type="Proteomes" id="UP000315400">
    <property type="component" value="Unassembled WGS sequence"/>
</dbReference>
<feature type="compositionally biased region" description="Basic and acidic residues" evidence="1">
    <location>
        <begin position="1"/>
        <end position="13"/>
    </location>
</feature>
<dbReference type="AlphaFoldDB" id="A0A540VTV1"/>
<evidence type="ECO:0000256" key="1">
    <source>
        <dbReference type="SAM" id="MobiDB-lite"/>
    </source>
</evidence>
<evidence type="ECO:0000313" key="3">
    <source>
        <dbReference type="Proteomes" id="UP000315400"/>
    </source>
</evidence>
<organism evidence="2 3">
    <name type="scientific">Spiribacter salinus</name>
    <dbReference type="NCBI Taxonomy" id="1335746"/>
    <lineage>
        <taxon>Bacteria</taxon>
        <taxon>Pseudomonadati</taxon>
        <taxon>Pseudomonadota</taxon>
        <taxon>Gammaproteobacteria</taxon>
        <taxon>Chromatiales</taxon>
        <taxon>Ectothiorhodospiraceae</taxon>
        <taxon>Spiribacter</taxon>
    </lineage>
</organism>
<gene>
    <name evidence="2" type="ORF">FKY71_04865</name>
</gene>
<sequence>MEAARAARAERTSETNAWCPEQEDNVMEPDGPYMIALGALRWIDPDPAYACPLFRGYFTPEWQLRPPTVEIILSGKKHQDGVPEDVLGTPYVIDPHQWEYLTHLRTVRMRDNSPLLIPCLVWPLTRRQAVEESRRRRVVSLGGSPRRPHHELAGCADQHGLRVTDLENGWALKSGSLARSSVRPRRDKSDESS</sequence>
<feature type="region of interest" description="Disordered" evidence="1">
    <location>
        <begin position="1"/>
        <end position="24"/>
    </location>
</feature>
<accession>A0A540VTV1</accession>